<evidence type="ECO:0000313" key="3">
    <source>
        <dbReference type="EMBL" id="EAR10054.1"/>
    </source>
</evidence>
<evidence type="ECO:0000259" key="2">
    <source>
        <dbReference type="Pfam" id="PF08327"/>
    </source>
</evidence>
<protein>
    <submittedName>
        <fullName evidence="3">Uncharacterized conserved protein</fullName>
    </submittedName>
</protein>
<dbReference type="SUPFAM" id="SSF55961">
    <property type="entry name" value="Bet v1-like"/>
    <property type="match status" value="1"/>
</dbReference>
<dbReference type="EMBL" id="AAOE01000006">
    <property type="protein sequence ID" value="EAR10054.1"/>
    <property type="molecule type" value="Genomic_DNA"/>
</dbReference>
<name>A4BCX2_9GAMM</name>
<evidence type="ECO:0000313" key="4">
    <source>
        <dbReference type="Proteomes" id="UP000005953"/>
    </source>
</evidence>
<organism evidence="3 4">
    <name type="scientific">Reinekea blandensis MED297</name>
    <dbReference type="NCBI Taxonomy" id="314283"/>
    <lineage>
        <taxon>Bacteria</taxon>
        <taxon>Pseudomonadati</taxon>
        <taxon>Pseudomonadota</taxon>
        <taxon>Gammaproteobacteria</taxon>
        <taxon>Oceanospirillales</taxon>
        <taxon>Saccharospirillaceae</taxon>
        <taxon>Reinekea</taxon>
    </lineage>
</organism>
<dbReference type="InterPro" id="IPR023393">
    <property type="entry name" value="START-like_dom_sf"/>
</dbReference>
<feature type="domain" description="Activator of Hsp90 ATPase homologue 1/2-like C-terminal" evidence="2">
    <location>
        <begin position="2"/>
        <end position="120"/>
    </location>
</feature>
<dbReference type="Proteomes" id="UP000005953">
    <property type="component" value="Unassembled WGS sequence"/>
</dbReference>
<reference evidence="3 4" key="1">
    <citation type="submission" date="2006-02" db="EMBL/GenBank/DDBJ databases">
        <authorList>
            <person name="Pinhassi J."/>
            <person name="Pedros-Alio C."/>
            <person name="Ferriera S."/>
            <person name="Johnson J."/>
            <person name="Kravitz S."/>
            <person name="Halpern A."/>
            <person name="Remington K."/>
            <person name="Beeson K."/>
            <person name="Tran B."/>
            <person name="Rogers Y.-H."/>
            <person name="Friedman R."/>
            <person name="Venter J.C."/>
        </authorList>
    </citation>
    <scope>NUCLEOTIDE SEQUENCE [LARGE SCALE GENOMIC DNA]</scope>
    <source>
        <strain evidence="3 4">MED297</strain>
    </source>
</reference>
<keyword evidence="4" id="KW-1185">Reference proteome</keyword>
<proteinExistence type="inferred from homology"/>
<comment type="caution">
    <text evidence="3">The sequence shown here is derived from an EMBL/GenBank/DDBJ whole genome shotgun (WGS) entry which is preliminary data.</text>
</comment>
<dbReference type="Pfam" id="PF08327">
    <property type="entry name" value="AHSA1"/>
    <property type="match status" value="1"/>
</dbReference>
<dbReference type="HOGENOM" id="CLU_108923_1_0_6"/>
<dbReference type="InterPro" id="IPR013538">
    <property type="entry name" value="ASHA1/2-like_C"/>
</dbReference>
<dbReference type="AlphaFoldDB" id="A4BCX2"/>
<dbReference type="STRING" id="314283.MED297_08196"/>
<evidence type="ECO:0000256" key="1">
    <source>
        <dbReference type="ARBA" id="ARBA00006817"/>
    </source>
</evidence>
<comment type="similarity">
    <text evidence="1">Belongs to the AHA1 family.</text>
</comment>
<dbReference type="Gene3D" id="3.30.530.20">
    <property type="match status" value="1"/>
</dbReference>
<accession>A4BCX2</accession>
<gene>
    <name evidence="3" type="ORF">MED297_08196</name>
</gene>
<sequence length="124" mass="14273">METVWECYTQPEHITQWNFASDDWCCPWAKVELTPGGRMVSRMEAKDGSMGFDFEAIYEEVASGSHLSYTLLDGRKVSTQFVQDGDHIKVTTQFDSETENDPEMQRAGWQAILENFKKHAEQQT</sequence>